<proteinExistence type="predicted"/>
<name>A0A6S7FUH5_PARCT</name>
<dbReference type="AlphaFoldDB" id="A0A6S7FUH5"/>
<evidence type="ECO:0000313" key="1">
    <source>
        <dbReference type="EMBL" id="CAB3978150.1"/>
    </source>
</evidence>
<protein>
    <submittedName>
        <fullName evidence="1">Uncharacterized protein</fullName>
    </submittedName>
</protein>
<dbReference type="EMBL" id="CACRXK020000092">
    <property type="protein sequence ID" value="CAB3978150.1"/>
    <property type="molecule type" value="Genomic_DNA"/>
</dbReference>
<keyword evidence="2" id="KW-1185">Reference proteome</keyword>
<reference evidence="1" key="1">
    <citation type="submission" date="2020-04" db="EMBL/GenBank/DDBJ databases">
        <authorList>
            <person name="Alioto T."/>
            <person name="Alioto T."/>
            <person name="Gomez Garrido J."/>
        </authorList>
    </citation>
    <scope>NUCLEOTIDE SEQUENCE</scope>
    <source>
        <strain evidence="1">A484AB</strain>
    </source>
</reference>
<accession>A0A6S7FUH5</accession>
<comment type="caution">
    <text evidence="1">The sequence shown here is derived from an EMBL/GenBank/DDBJ whole genome shotgun (WGS) entry which is preliminary data.</text>
</comment>
<gene>
    <name evidence="1" type="ORF">PACLA_8A045962</name>
</gene>
<dbReference type="Proteomes" id="UP001152795">
    <property type="component" value="Unassembled WGS sequence"/>
</dbReference>
<sequence length="254" mass="29915">MQTTGVKSKSRSRISGTQREWYNWLTTHVPSSIRKGVSDAFNTMRKKVVKLYSGKEEEEDQWYDARENFSDEDGQWYDSNPGEDLMKPILTKRGIKNKVKKYVINPNGSYDPVHFLDITRDEVEAFINSETEPRNVNMSLACEMVRNDPKTEEEVSVVAHFRSKTHKLIEQKELLKQKGVYPYEYMDGFERLEETRLPPKEKFFNKLSNENISDVEYGRAQDVWNAFNMKTMRNYHDLYLKTDVLLLADVMKKK</sequence>
<evidence type="ECO:0000313" key="2">
    <source>
        <dbReference type="Proteomes" id="UP001152795"/>
    </source>
</evidence>
<organism evidence="1 2">
    <name type="scientific">Paramuricea clavata</name>
    <name type="common">Red gorgonian</name>
    <name type="synonym">Violescent sea-whip</name>
    <dbReference type="NCBI Taxonomy" id="317549"/>
    <lineage>
        <taxon>Eukaryota</taxon>
        <taxon>Metazoa</taxon>
        <taxon>Cnidaria</taxon>
        <taxon>Anthozoa</taxon>
        <taxon>Octocorallia</taxon>
        <taxon>Malacalcyonacea</taxon>
        <taxon>Plexauridae</taxon>
        <taxon>Paramuricea</taxon>
    </lineage>
</organism>